<keyword evidence="4" id="KW-1185">Reference proteome</keyword>
<evidence type="ECO:0000256" key="1">
    <source>
        <dbReference type="SAM" id="SignalP"/>
    </source>
</evidence>
<dbReference type="EMBL" id="AP022569">
    <property type="protein sequence ID" value="BBX46178.1"/>
    <property type="molecule type" value="Genomic_DNA"/>
</dbReference>
<evidence type="ECO:0000313" key="4">
    <source>
        <dbReference type="Proteomes" id="UP000465866"/>
    </source>
</evidence>
<name>A0A7I7KXF9_9MYCO</name>
<dbReference type="KEGG" id="mcoo:MCOO_21930"/>
<dbReference type="Pfam" id="PF18702">
    <property type="entry name" value="DUF5642"/>
    <property type="match status" value="1"/>
</dbReference>
<dbReference type="Proteomes" id="UP000465866">
    <property type="component" value="Chromosome"/>
</dbReference>
<dbReference type="InterPro" id="IPR041313">
    <property type="entry name" value="DUF5642"/>
</dbReference>
<dbReference type="PROSITE" id="PS51257">
    <property type="entry name" value="PROKAR_LIPOPROTEIN"/>
    <property type="match status" value="1"/>
</dbReference>
<sequence length="220" mass="22441">MRRSVVAAAVLLLTGCTHPAERAPAPSAKPATRHIDPGNIRRVRRDLPSGYEVHAASGITAPQSIWGIGAGGSASPRRCGALADPAAGRGQTAQGISGSGAGGTIYAMVVAAPTGPVGLDQSLTGQCRQWSMTGKRAVARVHLVDAPHIDGAETLGMAAEITTSVEGGNQIVSRADTFTAYLGDYYAFTTLISDPGSPNPALTPQFTADLLAKTVSALRG</sequence>
<gene>
    <name evidence="3" type="ORF">MCOO_21930</name>
</gene>
<proteinExistence type="predicted"/>
<reference evidence="3 4" key="1">
    <citation type="journal article" date="2019" name="Emerg. Microbes Infect.">
        <title>Comprehensive subspecies identification of 175 nontuberculous mycobacteria species based on 7547 genomic profiles.</title>
        <authorList>
            <person name="Matsumoto Y."/>
            <person name="Kinjo T."/>
            <person name="Motooka D."/>
            <person name="Nabeya D."/>
            <person name="Jung N."/>
            <person name="Uechi K."/>
            <person name="Horii T."/>
            <person name="Iida T."/>
            <person name="Fujita J."/>
            <person name="Nakamura S."/>
        </authorList>
    </citation>
    <scope>NUCLEOTIDE SEQUENCE [LARGE SCALE GENOMIC DNA]</scope>
    <source>
        <strain evidence="3 4">JCM 12404</strain>
    </source>
</reference>
<feature type="chain" id="PRO_5029496274" description="DUF5642 domain-containing protein" evidence="1">
    <location>
        <begin position="23"/>
        <end position="220"/>
    </location>
</feature>
<organism evidence="3 4">
    <name type="scientific">Mycobacterium cookii</name>
    <dbReference type="NCBI Taxonomy" id="1775"/>
    <lineage>
        <taxon>Bacteria</taxon>
        <taxon>Bacillati</taxon>
        <taxon>Actinomycetota</taxon>
        <taxon>Actinomycetes</taxon>
        <taxon>Mycobacteriales</taxon>
        <taxon>Mycobacteriaceae</taxon>
        <taxon>Mycobacterium</taxon>
    </lineage>
</organism>
<feature type="domain" description="DUF5642" evidence="2">
    <location>
        <begin position="36"/>
        <end position="219"/>
    </location>
</feature>
<evidence type="ECO:0000313" key="3">
    <source>
        <dbReference type="EMBL" id="BBX46178.1"/>
    </source>
</evidence>
<feature type="signal peptide" evidence="1">
    <location>
        <begin position="1"/>
        <end position="22"/>
    </location>
</feature>
<dbReference type="RefSeq" id="WP_163776366.1">
    <property type="nucleotide sequence ID" value="NZ_AP022569.1"/>
</dbReference>
<evidence type="ECO:0000259" key="2">
    <source>
        <dbReference type="Pfam" id="PF18702"/>
    </source>
</evidence>
<dbReference type="AlphaFoldDB" id="A0A7I7KXF9"/>
<keyword evidence="1" id="KW-0732">Signal</keyword>
<accession>A0A7I7KXF9</accession>
<protein>
    <recommendedName>
        <fullName evidence="2">DUF5642 domain-containing protein</fullName>
    </recommendedName>
</protein>